<dbReference type="InterPro" id="IPR052097">
    <property type="entry name" value="SET-MYND_domain_protein"/>
</dbReference>
<evidence type="ECO:0000256" key="6">
    <source>
        <dbReference type="ARBA" id="ARBA00022833"/>
    </source>
</evidence>
<dbReference type="Proteomes" id="UP000321570">
    <property type="component" value="Unassembled WGS sequence"/>
</dbReference>
<evidence type="ECO:0000256" key="4">
    <source>
        <dbReference type="ARBA" id="ARBA00022723"/>
    </source>
</evidence>
<proteinExistence type="predicted"/>
<evidence type="ECO:0000256" key="7">
    <source>
        <dbReference type="PROSITE-ProRule" id="PRU00134"/>
    </source>
</evidence>
<dbReference type="SUPFAM" id="SSF144232">
    <property type="entry name" value="HIT/MYND zinc finger-like"/>
    <property type="match status" value="1"/>
</dbReference>
<dbReference type="EMBL" id="CABIJS010000321">
    <property type="protein sequence ID" value="VUZ48864.1"/>
    <property type="molecule type" value="Genomic_DNA"/>
</dbReference>
<evidence type="ECO:0000313" key="10">
    <source>
        <dbReference type="Proteomes" id="UP000321570"/>
    </source>
</evidence>
<keyword evidence="5 7" id="KW-0863">Zinc-finger</keyword>
<keyword evidence="6" id="KW-0862">Zinc</keyword>
<keyword evidence="2" id="KW-0808">Transferase</keyword>
<feature type="non-terminal residue" evidence="9">
    <location>
        <position position="110"/>
    </location>
</feature>
<gene>
    <name evidence="9" type="ORF">WMSIL1_LOCUS8192</name>
</gene>
<feature type="domain" description="MYND-type" evidence="8">
    <location>
        <begin position="33"/>
        <end position="73"/>
    </location>
</feature>
<evidence type="ECO:0000313" key="9">
    <source>
        <dbReference type="EMBL" id="VUZ48864.1"/>
    </source>
</evidence>
<name>A0A564YQN7_HYMDI</name>
<dbReference type="Pfam" id="PF01753">
    <property type="entry name" value="zf-MYND"/>
    <property type="match status" value="1"/>
</dbReference>
<dbReference type="PANTHER" id="PTHR46165:SF6">
    <property type="entry name" value="SET AND MYND DOMAIN-CONTAINING PROTEIN 4-LIKE PROTEIN"/>
    <property type="match status" value="1"/>
</dbReference>
<dbReference type="GO" id="GO:0005737">
    <property type="term" value="C:cytoplasm"/>
    <property type="evidence" value="ECO:0007669"/>
    <property type="project" value="TreeGrafter"/>
</dbReference>
<sequence>MLAMNKSYKQGELILSESPLSYALHGKASSQFCAECLKSGKLHPLLRCSKCKYAFYCSKNCQRSHWTLHKKECSFIARGNATPGATLRVIFHIITSKIYQNDPEFTSYMS</sequence>
<dbReference type="PANTHER" id="PTHR46165">
    <property type="entry name" value="SET AND MYND DOMAIN-CONTAINING PROTEIN 4"/>
    <property type="match status" value="1"/>
</dbReference>
<evidence type="ECO:0000256" key="3">
    <source>
        <dbReference type="ARBA" id="ARBA00022691"/>
    </source>
</evidence>
<dbReference type="GO" id="GO:0005634">
    <property type="term" value="C:nucleus"/>
    <property type="evidence" value="ECO:0007669"/>
    <property type="project" value="TreeGrafter"/>
</dbReference>
<dbReference type="PROSITE" id="PS01360">
    <property type="entry name" value="ZF_MYND_1"/>
    <property type="match status" value="1"/>
</dbReference>
<dbReference type="PROSITE" id="PS50865">
    <property type="entry name" value="ZF_MYND_2"/>
    <property type="match status" value="1"/>
</dbReference>
<dbReference type="Gene3D" id="6.10.140.2220">
    <property type="match status" value="1"/>
</dbReference>
<evidence type="ECO:0000256" key="1">
    <source>
        <dbReference type="ARBA" id="ARBA00022603"/>
    </source>
</evidence>
<evidence type="ECO:0000259" key="8">
    <source>
        <dbReference type="PROSITE" id="PS50865"/>
    </source>
</evidence>
<evidence type="ECO:0000256" key="5">
    <source>
        <dbReference type="ARBA" id="ARBA00022771"/>
    </source>
</evidence>
<accession>A0A564YQN7</accession>
<dbReference type="AlphaFoldDB" id="A0A564YQN7"/>
<keyword evidence="10" id="KW-1185">Reference proteome</keyword>
<dbReference type="GO" id="GO:0008168">
    <property type="term" value="F:methyltransferase activity"/>
    <property type="evidence" value="ECO:0007669"/>
    <property type="project" value="UniProtKB-KW"/>
</dbReference>
<organism evidence="9 10">
    <name type="scientific">Hymenolepis diminuta</name>
    <name type="common">Rat tapeworm</name>
    <dbReference type="NCBI Taxonomy" id="6216"/>
    <lineage>
        <taxon>Eukaryota</taxon>
        <taxon>Metazoa</taxon>
        <taxon>Spiralia</taxon>
        <taxon>Lophotrochozoa</taxon>
        <taxon>Platyhelminthes</taxon>
        <taxon>Cestoda</taxon>
        <taxon>Eucestoda</taxon>
        <taxon>Cyclophyllidea</taxon>
        <taxon>Hymenolepididae</taxon>
        <taxon>Hymenolepis</taxon>
    </lineage>
</organism>
<evidence type="ECO:0000256" key="2">
    <source>
        <dbReference type="ARBA" id="ARBA00022679"/>
    </source>
</evidence>
<protein>
    <recommendedName>
        <fullName evidence="8">MYND-type domain-containing protein</fullName>
    </recommendedName>
</protein>
<keyword evidence="3" id="KW-0949">S-adenosyl-L-methionine</keyword>
<dbReference type="GO" id="GO:0042826">
    <property type="term" value="F:histone deacetylase binding"/>
    <property type="evidence" value="ECO:0007669"/>
    <property type="project" value="TreeGrafter"/>
</dbReference>
<dbReference type="InterPro" id="IPR002893">
    <property type="entry name" value="Znf_MYND"/>
</dbReference>
<keyword evidence="1" id="KW-0489">Methyltransferase</keyword>
<dbReference type="GO" id="GO:0008270">
    <property type="term" value="F:zinc ion binding"/>
    <property type="evidence" value="ECO:0007669"/>
    <property type="project" value="UniProtKB-KW"/>
</dbReference>
<reference evidence="9 10" key="1">
    <citation type="submission" date="2019-07" db="EMBL/GenBank/DDBJ databases">
        <authorList>
            <person name="Jastrzebski P J."/>
            <person name="Paukszto L."/>
            <person name="Jastrzebski P J."/>
        </authorList>
    </citation>
    <scope>NUCLEOTIDE SEQUENCE [LARGE SCALE GENOMIC DNA]</scope>
    <source>
        <strain evidence="9 10">WMS-il1</strain>
    </source>
</reference>
<keyword evidence="4" id="KW-0479">Metal-binding</keyword>
<dbReference type="GO" id="GO:0032259">
    <property type="term" value="P:methylation"/>
    <property type="evidence" value="ECO:0007669"/>
    <property type="project" value="UniProtKB-KW"/>
</dbReference>